<dbReference type="InterPro" id="IPR009013">
    <property type="entry name" value="Attachment_protein_shaft_sf"/>
</dbReference>
<dbReference type="GO" id="GO:0042025">
    <property type="term" value="C:host cell nucleus"/>
    <property type="evidence" value="ECO:0007669"/>
    <property type="project" value="UniProtKB-SubCell"/>
</dbReference>
<dbReference type="KEGG" id="vg:27246342"/>
<keyword evidence="9" id="KW-0426">Late protein</keyword>
<evidence type="ECO:0000313" key="13">
    <source>
        <dbReference type="EMBL" id="AMB43069.1"/>
    </source>
</evidence>
<feature type="domain" description="Adenoviral fibre protein knob" evidence="12">
    <location>
        <begin position="199"/>
        <end position="371"/>
    </location>
</feature>
<comment type="similarity">
    <text evidence="3">Belongs to the adenoviridae fiber family.</text>
</comment>
<dbReference type="GO" id="GO:0098671">
    <property type="term" value="P:adhesion receptor-mediated virion attachment to host cell"/>
    <property type="evidence" value="ECO:0007669"/>
    <property type="project" value="UniProtKB-KW"/>
</dbReference>
<evidence type="ECO:0000313" key="14">
    <source>
        <dbReference type="Proteomes" id="UP000155737"/>
    </source>
</evidence>
<keyword evidence="8" id="KW-0946">Virion</keyword>
<evidence type="ECO:0000256" key="6">
    <source>
        <dbReference type="ARBA" id="ARBA00022581"/>
    </source>
</evidence>
<keyword evidence="14" id="KW-1185">Reference proteome</keyword>
<dbReference type="SUPFAM" id="SSF51225">
    <property type="entry name" value="Fibre shaft of virus attachment proteins"/>
    <property type="match status" value="2"/>
</dbReference>
<dbReference type="InterPro" id="IPR000939">
    <property type="entry name" value="Adenobir_fibre_prot_rpt/shaft"/>
</dbReference>
<evidence type="ECO:0000256" key="3">
    <source>
        <dbReference type="ARBA" id="ARBA00006685"/>
    </source>
</evidence>
<dbReference type="Gene3D" id="6.20.10.20">
    <property type="match status" value="1"/>
</dbReference>
<dbReference type="Proteomes" id="UP000155737">
    <property type="component" value="Segment"/>
</dbReference>
<accession>A0A163HIW8</accession>
<dbReference type="SUPFAM" id="SSF49835">
    <property type="entry name" value="Virus attachment protein globular domain"/>
    <property type="match status" value="1"/>
</dbReference>
<evidence type="ECO:0000256" key="4">
    <source>
        <dbReference type="ARBA" id="ARBA00022561"/>
    </source>
</evidence>
<dbReference type="Pfam" id="PF00541">
    <property type="entry name" value="Adeno_knob"/>
    <property type="match status" value="1"/>
</dbReference>
<sequence length="372" mass="41586">MKRAASFNPVYPFEEQTQPNTALPPFFSSDGLEEKPGGTLGLKITNPLGFDLDGNLKLKLGEGMRIDVNGALENAQTLTASKPLEINSNDELSLKMNTSSFFVNGSGELDIMHQQSLSAEAPLAIEQDKIVLKINPTLTVRNGQLQISFHASPPLNIVNQNLLQLDLEQKGLKVENSMLKLKLQSPLYFTPDNLVGLERFTMWTGNDTSNNAILDRGNNMNARLELILNKVGNLVMGMIRVNANGLGSVANVDCMIYFNSNGVFDATRSNLKSFGFKKNYSIDTNYTENLKMMPDSTFYPRHNASYDQNLRVYDRVLAPLNVVSMVNDFYTLKISYNQMQTGDNGYSLYFKWNARATTFNTTWTMFSYLAAQ</sequence>
<dbReference type="OrthoDB" id="11782at10239"/>
<dbReference type="GO" id="GO:0007155">
    <property type="term" value="P:cell adhesion"/>
    <property type="evidence" value="ECO:0007669"/>
    <property type="project" value="InterPro"/>
</dbReference>
<keyword evidence="5" id="KW-1048">Host nucleus</keyword>
<keyword evidence="4" id="KW-0167">Capsid protein</keyword>
<name>A0A163HIW8_9ADEN</name>
<evidence type="ECO:0000256" key="5">
    <source>
        <dbReference type="ARBA" id="ARBA00022562"/>
    </source>
</evidence>
<dbReference type="EMBL" id="KT698853">
    <property type="protein sequence ID" value="AMB43069.1"/>
    <property type="molecule type" value="Genomic_DNA"/>
</dbReference>
<reference evidence="13 14" key="1">
    <citation type="journal article" date="2016" name="J. Gen. Virol.">
        <title>Novel bat adenoviruses with an extremely large E3 gene.</title>
        <authorList>
            <person name="Tan B."/>
            <person name="Yang X.L."/>
            <person name="Ge X.Y."/>
            <person name="Peng C."/>
            <person name="Zhang Y.Z."/>
            <person name="Zhang L.B."/>
            <person name="Shi Z.L."/>
        </authorList>
    </citation>
    <scope>NUCLEOTIDE SEQUENCE [LARGE SCALE GENOMIC DNA]</scope>
    <source>
        <strain evidence="13">WIV9</strain>
    </source>
</reference>
<dbReference type="InterPro" id="IPR008982">
    <property type="entry name" value="Adenovirus_pIV-like_att"/>
</dbReference>
<dbReference type="Gene3D" id="2.60.90.10">
    <property type="entry name" value="Adenovirus pIV-related, attachment domain"/>
    <property type="match status" value="1"/>
</dbReference>
<dbReference type="GeneID" id="27246342"/>
<keyword evidence="6" id="KW-0945">Host-virus interaction</keyword>
<dbReference type="RefSeq" id="YP_009246367.1">
    <property type="nucleotide sequence ID" value="NC_029898.1"/>
</dbReference>
<evidence type="ECO:0000259" key="12">
    <source>
        <dbReference type="Pfam" id="PF00541"/>
    </source>
</evidence>
<evidence type="ECO:0000256" key="9">
    <source>
        <dbReference type="ARBA" id="ARBA00022921"/>
    </source>
</evidence>
<evidence type="ECO:0000256" key="7">
    <source>
        <dbReference type="ARBA" id="ARBA00022804"/>
    </source>
</evidence>
<keyword evidence="11" id="KW-1160">Virus entry into host cell</keyword>
<evidence type="ECO:0000256" key="8">
    <source>
        <dbReference type="ARBA" id="ARBA00022844"/>
    </source>
</evidence>
<dbReference type="Pfam" id="PF00608">
    <property type="entry name" value="Adeno_shaft"/>
    <property type="match status" value="4"/>
</dbReference>
<evidence type="ECO:0000256" key="11">
    <source>
        <dbReference type="ARBA" id="ARBA00023296"/>
    </source>
</evidence>
<evidence type="ECO:0000256" key="1">
    <source>
        <dbReference type="ARBA" id="ARBA00004147"/>
    </source>
</evidence>
<proteinExistence type="inferred from homology"/>
<evidence type="ECO:0000256" key="2">
    <source>
        <dbReference type="ARBA" id="ARBA00004328"/>
    </source>
</evidence>
<dbReference type="InterPro" id="IPR000931">
    <property type="entry name" value="Adeno_fibre"/>
</dbReference>
<dbReference type="PRINTS" id="PR00307">
    <property type="entry name" value="ADENOVSFIBRE"/>
</dbReference>
<keyword evidence="10" id="KW-1233">Viral attachment to host adhesion receptor</keyword>
<dbReference type="GO" id="GO:0019028">
    <property type="term" value="C:viral capsid"/>
    <property type="evidence" value="ECO:0007669"/>
    <property type="project" value="UniProtKB-KW"/>
</dbReference>
<dbReference type="GO" id="GO:0046718">
    <property type="term" value="P:symbiont entry into host cell"/>
    <property type="evidence" value="ECO:0007669"/>
    <property type="project" value="UniProtKB-KW"/>
</dbReference>
<comment type="subcellular location">
    <subcellularLocation>
        <location evidence="1">Host nucleus</location>
    </subcellularLocation>
    <subcellularLocation>
        <location evidence="2">Virion</location>
    </subcellularLocation>
</comment>
<evidence type="ECO:0000256" key="10">
    <source>
        <dbReference type="ARBA" id="ARBA00023165"/>
    </source>
</evidence>
<keyword evidence="7" id="KW-1161">Viral attachment to host cell</keyword>
<dbReference type="InterPro" id="IPR000978">
    <property type="entry name" value="Adeno_fibre_knob"/>
</dbReference>
<protein>
    <submittedName>
        <fullName evidence="13">Fiber</fullName>
    </submittedName>
</protein>
<organism evidence="13 14">
    <name type="scientific">Bat mastadenovirus WIV9</name>
    <dbReference type="NCBI Taxonomy" id="1788436"/>
    <lineage>
        <taxon>Viruses</taxon>
        <taxon>Varidnaviria</taxon>
        <taxon>Bamfordvirae</taxon>
        <taxon>Preplasmiviricota</taxon>
        <taxon>Polisuviricotina</taxon>
        <taxon>Pharingeaviricetes</taxon>
        <taxon>Rowavirales</taxon>
        <taxon>Adenoviridae</taxon>
        <taxon>Mastadenovirus</taxon>
        <taxon>Mastadenovirus rhinolopidae</taxon>
        <taxon>Bat mastadenovirus C</taxon>
    </lineage>
</organism>